<dbReference type="NCBIfam" id="NF041644">
    <property type="entry name" value="CBO0543_fam"/>
    <property type="match status" value="1"/>
</dbReference>
<accession>A0A263BRN0</accession>
<evidence type="ECO:0000313" key="1">
    <source>
        <dbReference type="EMBL" id="OZM56371.1"/>
    </source>
</evidence>
<sequence>MNIEKGMLRFGIIFGLLAFPTLFRKQKNKLWLSLFLINGITNHLIDRILVRKKKLKYPKRHLPKIFKVNVTYDYLVCSYISVWFCQTTYNDKFSKILAKSFLFAVPQAAYEIFLERKTKLLHFKRGWEWYHSALLVLLVKLLSRCYLSVAKLILKKKKQ</sequence>
<evidence type="ECO:0000313" key="2">
    <source>
        <dbReference type="Proteomes" id="UP000217083"/>
    </source>
</evidence>
<keyword evidence="2" id="KW-1185">Reference proteome</keyword>
<proteinExistence type="predicted"/>
<dbReference type="EMBL" id="NPIA01000006">
    <property type="protein sequence ID" value="OZM56371.1"/>
    <property type="molecule type" value="Genomic_DNA"/>
</dbReference>
<dbReference type="InterPro" id="IPR048147">
    <property type="entry name" value="CBO0543-like"/>
</dbReference>
<dbReference type="RefSeq" id="WP_094925275.1">
    <property type="nucleotide sequence ID" value="NZ_NPIA01000006.1"/>
</dbReference>
<organism evidence="1 2">
    <name type="scientific">Lottiidibacillus patelloidae</name>
    <dbReference type="NCBI Taxonomy" id="2670334"/>
    <lineage>
        <taxon>Bacteria</taxon>
        <taxon>Bacillati</taxon>
        <taxon>Bacillota</taxon>
        <taxon>Bacilli</taxon>
        <taxon>Bacillales</taxon>
        <taxon>Bacillaceae</taxon>
        <taxon>Lottiidibacillus</taxon>
    </lineage>
</organism>
<name>A0A263BRN0_9BACI</name>
<reference evidence="2" key="1">
    <citation type="submission" date="2017-08" db="EMBL/GenBank/DDBJ databases">
        <authorList>
            <person name="Huang Z."/>
        </authorList>
    </citation>
    <scope>NUCLEOTIDE SEQUENCE [LARGE SCALE GENOMIC DNA]</scope>
    <source>
        <strain evidence="2">SA5d-4</strain>
    </source>
</reference>
<dbReference type="Proteomes" id="UP000217083">
    <property type="component" value="Unassembled WGS sequence"/>
</dbReference>
<dbReference type="AlphaFoldDB" id="A0A263BRN0"/>
<comment type="caution">
    <text evidence="1">The sequence shown here is derived from an EMBL/GenBank/DDBJ whole genome shotgun (WGS) entry which is preliminary data.</text>
</comment>
<gene>
    <name evidence="1" type="ORF">CIB95_11385</name>
</gene>
<protein>
    <submittedName>
        <fullName evidence="1">Uncharacterized protein</fullName>
    </submittedName>
</protein>
<reference evidence="1 2" key="2">
    <citation type="submission" date="2017-09" db="EMBL/GenBank/DDBJ databases">
        <title>Bacillus patelloidae sp. nov., isolated from the intestinal tract of a marine limpet.</title>
        <authorList>
            <person name="Liu R."/>
            <person name="Dong C."/>
            <person name="Shao Z."/>
        </authorList>
    </citation>
    <scope>NUCLEOTIDE SEQUENCE [LARGE SCALE GENOMIC DNA]</scope>
    <source>
        <strain evidence="1 2">SA5d-4</strain>
    </source>
</reference>